<feature type="chain" id="PRO_5005553153" description="Cerato-platanin" evidence="4">
    <location>
        <begin position="18"/>
        <end position="236"/>
    </location>
</feature>
<comment type="subcellular location">
    <subcellularLocation>
        <location evidence="1">Secreted</location>
    </subcellularLocation>
</comment>
<dbReference type="Proteomes" id="UP000037505">
    <property type="component" value="Unassembled WGS sequence"/>
</dbReference>
<evidence type="ECO:0008006" key="7">
    <source>
        <dbReference type="Google" id="ProtNLM"/>
    </source>
</evidence>
<dbReference type="RefSeq" id="XP_015404850.1">
    <property type="nucleotide sequence ID" value="XM_015553597.1"/>
</dbReference>
<dbReference type="Gene3D" id="2.40.40.10">
    <property type="entry name" value="RlpA-like domain"/>
    <property type="match status" value="1"/>
</dbReference>
<protein>
    <recommendedName>
        <fullName evidence="7">Cerato-platanin</fullName>
    </recommendedName>
</protein>
<keyword evidence="4" id="KW-0732">Signal</keyword>
<evidence type="ECO:0000256" key="2">
    <source>
        <dbReference type="ARBA" id="ARBA00010421"/>
    </source>
</evidence>
<evidence type="ECO:0000313" key="5">
    <source>
        <dbReference type="EMBL" id="KNG83927.1"/>
    </source>
</evidence>
<dbReference type="GeneID" id="26810145"/>
<feature type="signal peptide" evidence="4">
    <location>
        <begin position="1"/>
        <end position="17"/>
    </location>
</feature>
<evidence type="ECO:0000256" key="1">
    <source>
        <dbReference type="ARBA" id="ARBA00004613"/>
    </source>
</evidence>
<evidence type="ECO:0000256" key="4">
    <source>
        <dbReference type="SAM" id="SignalP"/>
    </source>
</evidence>
<comment type="similarity">
    <text evidence="2">Belongs to the cerato-platanin family.</text>
</comment>
<dbReference type="STRING" id="1509407.A0A0L1IWS4"/>
<comment type="caution">
    <text evidence="5">The sequence shown here is derived from an EMBL/GenBank/DDBJ whole genome shotgun (WGS) entry which is preliminary data.</text>
</comment>
<dbReference type="Pfam" id="PF07249">
    <property type="entry name" value="Cerato-platanin"/>
    <property type="match status" value="1"/>
</dbReference>
<dbReference type="EMBL" id="JNOM01000238">
    <property type="protein sequence ID" value="KNG83927.1"/>
    <property type="molecule type" value="Genomic_DNA"/>
</dbReference>
<evidence type="ECO:0000313" key="6">
    <source>
        <dbReference type="Proteomes" id="UP000037505"/>
    </source>
</evidence>
<evidence type="ECO:0000256" key="3">
    <source>
        <dbReference type="ARBA" id="ARBA00022525"/>
    </source>
</evidence>
<proteinExistence type="inferred from homology"/>
<dbReference type="OrthoDB" id="5370830at2759"/>
<dbReference type="AlphaFoldDB" id="A0A0L1IWS4"/>
<gene>
    <name evidence="5" type="ORF">ANOM_008341</name>
</gene>
<organism evidence="5 6">
    <name type="scientific">Aspergillus nomiae NRRL (strain ATCC 15546 / NRRL 13137 / CBS 260.88 / M93)</name>
    <dbReference type="NCBI Taxonomy" id="1509407"/>
    <lineage>
        <taxon>Eukaryota</taxon>
        <taxon>Fungi</taxon>
        <taxon>Dikarya</taxon>
        <taxon>Ascomycota</taxon>
        <taxon>Pezizomycotina</taxon>
        <taxon>Eurotiomycetes</taxon>
        <taxon>Eurotiomycetidae</taxon>
        <taxon>Eurotiales</taxon>
        <taxon>Aspergillaceae</taxon>
        <taxon>Aspergillus</taxon>
        <taxon>Aspergillus subgen. Circumdati</taxon>
    </lineage>
</organism>
<dbReference type="GO" id="GO:0005576">
    <property type="term" value="C:extracellular region"/>
    <property type="evidence" value="ECO:0007669"/>
    <property type="project" value="UniProtKB-SubCell"/>
</dbReference>
<accession>A0A0L1IWS4</accession>
<dbReference type="InterPro" id="IPR036908">
    <property type="entry name" value="RlpA-like_sf"/>
</dbReference>
<keyword evidence="3" id="KW-0964">Secreted</keyword>
<keyword evidence="6" id="KW-1185">Reference proteome</keyword>
<sequence>MFRELAFITASASLALAATIPVIPRGTGAGVTPHDQYSSSVGVIGCKINTNRVAYWPSAVDCNDICVKVTYKGRSLNILKIDTSGGAYDISYDAWNYLGFGKSAKDDPQTGGAIHMTYKVVDPSECADLMDNGKLPLSAANSMGFVSSCLSQPDSFVAQNHVLYNIADPVCHYGVDEVCTLDLSVSNQPRVPAVSAATLDSTSRCITSSTEPARRWSLNSPLHCLAESCIPLSQCT</sequence>
<dbReference type="PANTHER" id="PTHR38850:SF2">
    <property type="entry name" value="CERATO-PLATANIN"/>
    <property type="match status" value="1"/>
</dbReference>
<dbReference type="InterPro" id="IPR010829">
    <property type="entry name" value="Cerato-platanin"/>
</dbReference>
<name>A0A0L1IWS4_ASPN3</name>
<dbReference type="PANTHER" id="PTHR38850">
    <property type="entry name" value="CERATO-PLATANIN"/>
    <property type="match status" value="1"/>
</dbReference>
<reference evidence="5 6" key="1">
    <citation type="submission" date="2014-06" db="EMBL/GenBank/DDBJ databases">
        <title>The Genome of the Aflatoxigenic Filamentous Fungus Aspergillus nomius.</title>
        <authorList>
            <person name="Moore M.G."/>
            <person name="Shannon B.M."/>
            <person name="Brian M.M."/>
        </authorList>
    </citation>
    <scope>NUCLEOTIDE SEQUENCE [LARGE SCALE GENOMIC DNA]</scope>
    <source>
        <strain evidence="5 6">NRRL 13137</strain>
    </source>
</reference>